<dbReference type="Proteomes" id="UP000198693">
    <property type="component" value="Unassembled WGS sequence"/>
</dbReference>
<evidence type="ECO:0000256" key="1">
    <source>
        <dbReference type="SAM" id="Phobius"/>
    </source>
</evidence>
<name>A0A1I7FD14_9GAMM</name>
<evidence type="ECO:0000313" key="3">
    <source>
        <dbReference type="Proteomes" id="UP000198693"/>
    </source>
</evidence>
<sequence length="118" mass="12865">MMRRVLWLETEHPMQLVLGLTIWSLWFVTAYGGLSVVCALAPPAPEQGALTGINLVLGGLTLVTLGFLAWMTQRCMAAARRKRGRLRYMSALAGGLYLFSTVSVAFVGLPLLMLPPCL</sequence>
<dbReference type="OrthoDB" id="8549814at2"/>
<keyword evidence="1" id="KW-0812">Transmembrane</keyword>
<keyword evidence="3" id="KW-1185">Reference proteome</keyword>
<dbReference type="RefSeq" id="WP_089792376.1">
    <property type="nucleotide sequence ID" value="NZ_FPBP01000001.1"/>
</dbReference>
<feature type="transmembrane region" description="Helical" evidence="1">
    <location>
        <begin position="49"/>
        <end position="70"/>
    </location>
</feature>
<feature type="transmembrane region" description="Helical" evidence="1">
    <location>
        <begin position="91"/>
        <end position="113"/>
    </location>
</feature>
<reference evidence="3" key="1">
    <citation type="submission" date="2016-10" db="EMBL/GenBank/DDBJ databases">
        <authorList>
            <person name="Varghese N."/>
            <person name="Submissions S."/>
        </authorList>
    </citation>
    <scope>NUCLEOTIDE SEQUENCE [LARGE SCALE GENOMIC DNA]</scope>
    <source>
        <strain evidence="3">CGMCC 1.6981</strain>
    </source>
</reference>
<gene>
    <name evidence="2" type="ORF">SAMN04487955_101401</name>
</gene>
<protein>
    <submittedName>
        <fullName evidence="2">Uncharacterized protein</fullName>
    </submittedName>
</protein>
<proteinExistence type="predicted"/>
<dbReference type="AlphaFoldDB" id="A0A1I7FD14"/>
<dbReference type="STRING" id="463301.SAMN04487955_101401"/>
<accession>A0A1I7FD14</accession>
<keyword evidence="1" id="KW-0472">Membrane</keyword>
<keyword evidence="1" id="KW-1133">Transmembrane helix</keyword>
<evidence type="ECO:0000313" key="2">
    <source>
        <dbReference type="EMBL" id="SFU34077.1"/>
    </source>
</evidence>
<organism evidence="2 3">
    <name type="scientific">Halomonas korlensis</name>
    <dbReference type="NCBI Taxonomy" id="463301"/>
    <lineage>
        <taxon>Bacteria</taxon>
        <taxon>Pseudomonadati</taxon>
        <taxon>Pseudomonadota</taxon>
        <taxon>Gammaproteobacteria</taxon>
        <taxon>Oceanospirillales</taxon>
        <taxon>Halomonadaceae</taxon>
        <taxon>Halomonas</taxon>
    </lineage>
</organism>
<dbReference type="EMBL" id="FPBP01000001">
    <property type="protein sequence ID" value="SFU34077.1"/>
    <property type="molecule type" value="Genomic_DNA"/>
</dbReference>